<dbReference type="GO" id="GO:0032259">
    <property type="term" value="P:methylation"/>
    <property type="evidence" value="ECO:0007669"/>
    <property type="project" value="UniProtKB-KW"/>
</dbReference>
<dbReference type="AlphaFoldDB" id="A0A2N3G573"/>
<comment type="subcellular location">
    <subcellularLocation>
        <location evidence="1 7">Cytoplasm</location>
    </subcellularLocation>
</comment>
<dbReference type="GO" id="GO:0005737">
    <property type="term" value="C:cytoplasm"/>
    <property type="evidence" value="ECO:0007669"/>
    <property type="project" value="UniProtKB-SubCell"/>
</dbReference>
<dbReference type="HAMAP" id="MF_00090">
    <property type="entry name" value="PIMT"/>
    <property type="match status" value="1"/>
</dbReference>
<evidence type="ECO:0000256" key="3">
    <source>
        <dbReference type="ARBA" id="ARBA00022490"/>
    </source>
</evidence>
<reference evidence="8 9" key="1">
    <citation type="journal article" date="2017" name="ISME J.">
        <title>Potential for microbial H2 and metal transformations associated with novel bacteria and archaea in deep terrestrial subsurface sediments.</title>
        <authorList>
            <person name="Hernsdorf A.W."/>
            <person name="Amano Y."/>
            <person name="Miyakawa K."/>
            <person name="Ise K."/>
            <person name="Suzuki Y."/>
            <person name="Anantharaman K."/>
            <person name="Probst A."/>
            <person name="Burstein D."/>
            <person name="Thomas B.C."/>
            <person name="Banfield J.F."/>
        </authorList>
    </citation>
    <scope>NUCLEOTIDE SEQUENCE [LARGE SCALE GENOMIC DNA]</scope>
    <source>
        <strain evidence="8">HGW-Actinobacteria-3</strain>
    </source>
</reference>
<evidence type="ECO:0000256" key="5">
    <source>
        <dbReference type="ARBA" id="ARBA00022679"/>
    </source>
</evidence>
<evidence type="ECO:0000313" key="8">
    <source>
        <dbReference type="EMBL" id="PKQ27738.1"/>
    </source>
</evidence>
<evidence type="ECO:0000313" key="9">
    <source>
        <dbReference type="Proteomes" id="UP000233654"/>
    </source>
</evidence>
<dbReference type="InterPro" id="IPR029063">
    <property type="entry name" value="SAM-dependent_MTases_sf"/>
</dbReference>
<proteinExistence type="inferred from homology"/>
<keyword evidence="6 7" id="KW-0949">S-adenosyl-L-methionine</keyword>
<comment type="function">
    <text evidence="7">Catalyzes the methyl esterification of L-isoaspartyl residues in peptides and proteins that result from spontaneous decomposition of normal L-aspartyl and L-asparaginyl residues. It plays a role in the repair and/or degradation of damaged proteins.</text>
</comment>
<evidence type="ECO:0000256" key="2">
    <source>
        <dbReference type="ARBA" id="ARBA00005369"/>
    </source>
</evidence>
<dbReference type="Gene3D" id="3.40.50.150">
    <property type="entry name" value="Vaccinia Virus protein VP39"/>
    <property type="match status" value="1"/>
</dbReference>
<dbReference type="EC" id="2.1.1.77" evidence="7"/>
<accession>A0A2N3G573</accession>
<feature type="active site" evidence="7">
    <location>
        <position position="52"/>
    </location>
</feature>
<name>A0A2N3G573_9ACTN</name>
<dbReference type="InterPro" id="IPR000682">
    <property type="entry name" value="PCMT"/>
</dbReference>
<evidence type="ECO:0000256" key="6">
    <source>
        <dbReference type="ARBA" id="ARBA00022691"/>
    </source>
</evidence>
<dbReference type="GO" id="GO:0004719">
    <property type="term" value="F:protein-L-isoaspartate (D-aspartate) O-methyltransferase activity"/>
    <property type="evidence" value="ECO:0007669"/>
    <property type="project" value="UniProtKB-UniRule"/>
</dbReference>
<evidence type="ECO:0000256" key="7">
    <source>
        <dbReference type="HAMAP-Rule" id="MF_00090"/>
    </source>
</evidence>
<comment type="catalytic activity">
    <reaction evidence="7">
        <text>[protein]-L-isoaspartate + S-adenosyl-L-methionine = [protein]-L-isoaspartate alpha-methyl ester + S-adenosyl-L-homocysteine</text>
        <dbReference type="Rhea" id="RHEA:12705"/>
        <dbReference type="Rhea" id="RHEA-COMP:12143"/>
        <dbReference type="Rhea" id="RHEA-COMP:12144"/>
        <dbReference type="ChEBI" id="CHEBI:57856"/>
        <dbReference type="ChEBI" id="CHEBI:59789"/>
        <dbReference type="ChEBI" id="CHEBI:90596"/>
        <dbReference type="ChEBI" id="CHEBI:90598"/>
        <dbReference type="EC" id="2.1.1.77"/>
    </reaction>
</comment>
<comment type="similarity">
    <text evidence="2 7">Belongs to the methyltransferase superfamily. L-isoaspartyl/D-aspartyl protein methyltransferase family.</text>
</comment>
<dbReference type="NCBIfam" id="NF001453">
    <property type="entry name" value="PRK00312.1"/>
    <property type="match status" value="1"/>
</dbReference>
<keyword evidence="4 7" id="KW-0489">Methyltransferase</keyword>
<comment type="caution">
    <text evidence="8">The sequence shown here is derived from an EMBL/GenBank/DDBJ whole genome shotgun (WGS) entry which is preliminary data.</text>
</comment>
<dbReference type="FunFam" id="3.40.50.150:FF:000010">
    <property type="entry name" value="Protein-L-isoaspartate O-methyltransferase"/>
    <property type="match status" value="1"/>
</dbReference>
<dbReference type="Pfam" id="PF01135">
    <property type="entry name" value="PCMT"/>
    <property type="match status" value="1"/>
</dbReference>
<dbReference type="PANTHER" id="PTHR11579">
    <property type="entry name" value="PROTEIN-L-ISOASPARTATE O-METHYLTRANSFERASE"/>
    <property type="match status" value="1"/>
</dbReference>
<organism evidence="8 9">
    <name type="scientific">Candidatus Anoxymicrobium japonicum</name>
    <dbReference type="NCBI Taxonomy" id="2013648"/>
    <lineage>
        <taxon>Bacteria</taxon>
        <taxon>Bacillati</taxon>
        <taxon>Actinomycetota</taxon>
        <taxon>Candidatus Geothermincolia</taxon>
        <taxon>Candidatus Geothermincolales</taxon>
        <taxon>Candidatus Anoxymicrobiaceae</taxon>
        <taxon>Candidatus Anoxymicrobium</taxon>
    </lineage>
</organism>
<dbReference type="Proteomes" id="UP000233654">
    <property type="component" value="Unassembled WGS sequence"/>
</dbReference>
<keyword evidence="3 7" id="KW-0963">Cytoplasm</keyword>
<dbReference type="SUPFAM" id="SSF53335">
    <property type="entry name" value="S-adenosyl-L-methionine-dependent methyltransferases"/>
    <property type="match status" value="1"/>
</dbReference>
<dbReference type="PANTHER" id="PTHR11579:SF0">
    <property type="entry name" value="PROTEIN-L-ISOASPARTATE(D-ASPARTATE) O-METHYLTRANSFERASE"/>
    <property type="match status" value="1"/>
</dbReference>
<sequence>MVERQLMERGIRDKRVLETLRSVPRHLFVPVSHRNRAYDDIPLPLEDGQTISQPYMVAWMTELLELDGGETVLEVGTGSGYQAAILGALAGKVYTVERIAALADAARQRLSELGLKNVEVVLRDGSKGLEEHAPYDAILVTAGSPGVPRSLTGQLADGGRLVIPVGSASLQTLTVVTRRGEEYETRELGACVFVPLVGAYGWATST</sequence>
<gene>
    <name evidence="7" type="primary">pcm</name>
    <name evidence="8" type="ORF">CVT63_06445</name>
</gene>
<keyword evidence="5 7" id="KW-0808">Transferase</keyword>
<dbReference type="CDD" id="cd02440">
    <property type="entry name" value="AdoMet_MTases"/>
    <property type="match status" value="1"/>
</dbReference>
<dbReference type="GO" id="GO:0030091">
    <property type="term" value="P:protein repair"/>
    <property type="evidence" value="ECO:0007669"/>
    <property type="project" value="UniProtKB-UniRule"/>
</dbReference>
<evidence type="ECO:0000256" key="1">
    <source>
        <dbReference type="ARBA" id="ARBA00004496"/>
    </source>
</evidence>
<evidence type="ECO:0000256" key="4">
    <source>
        <dbReference type="ARBA" id="ARBA00022603"/>
    </source>
</evidence>
<dbReference type="NCBIfam" id="TIGR00080">
    <property type="entry name" value="pimt"/>
    <property type="match status" value="1"/>
</dbReference>
<dbReference type="EMBL" id="PHEX01000059">
    <property type="protein sequence ID" value="PKQ27738.1"/>
    <property type="molecule type" value="Genomic_DNA"/>
</dbReference>
<protein>
    <recommendedName>
        <fullName evidence="7">Protein-L-isoaspartate O-methyltransferase</fullName>
        <ecNumber evidence="7">2.1.1.77</ecNumber>
    </recommendedName>
    <alternativeName>
        <fullName evidence="7">L-isoaspartyl protein carboxyl methyltransferase</fullName>
    </alternativeName>
    <alternativeName>
        <fullName evidence="7">Protein L-isoaspartyl methyltransferase</fullName>
    </alternativeName>
    <alternativeName>
        <fullName evidence="7">Protein-beta-aspartate methyltransferase</fullName>
        <shortName evidence="7">PIMT</shortName>
    </alternativeName>
</protein>